<dbReference type="GO" id="GO:0003676">
    <property type="term" value="F:nucleic acid binding"/>
    <property type="evidence" value="ECO:0007669"/>
    <property type="project" value="InterPro"/>
</dbReference>
<dbReference type="Gene3D" id="1.10.575.10">
    <property type="entry name" value="P1 Nuclease"/>
    <property type="match status" value="1"/>
</dbReference>
<evidence type="ECO:0000256" key="4">
    <source>
        <dbReference type="ARBA" id="ARBA00022759"/>
    </source>
</evidence>
<dbReference type="InterPro" id="IPR008947">
    <property type="entry name" value="PLipase_C/P1_nuclease_dom_sf"/>
</dbReference>
<evidence type="ECO:0008006" key="11">
    <source>
        <dbReference type="Google" id="ProtNLM"/>
    </source>
</evidence>
<dbReference type="GO" id="GO:0046872">
    <property type="term" value="F:metal ion binding"/>
    <property type="evidence" value="ECO:0007669"/>
    <property type="project" value="UniProtKB-KW"/>
</dbReference>
<keyword evidence="6" id="KW-1015">Disulfide bond</keyword>
<keyword evidence="7" id="KW-0325">Glycoprotein</keyword>
<dbReference type="AlphaFoldDB" id="A0A0C3BGY9"/>
<evidence type="ECO:0000256" key="3">
    <source>
        <dbReference type="ARBA" id="ARBA00022723"/>
    </source>
</evidence>
<evidence type="ECO:0000256" key="8">
    <source>
        <dbReference type="SAM" id="SignalP"/>
    </source>
</evidence>
<keyword evidence="5" id="KW-0378">Hydrolase</keyword>
<dbReference type="PANTHER" id="PTHR33146">
    <property type="entry name" value="ENDONUCLEASE 4"/>
    <property type="match status" value="1"/>
</dbReference>
<evidence type="ECO:0000256" key="5">
    <source>
        <dbReference type="ARBA" id="ARBA00022801"/>
    </source>
</evidence>
<evidence type="ECO:0000256" key="6">
    <source>
        <dbReference type="ARBA" id="ARBA00023157"/>
    </source>
</evidence>
<keyword evidence="3" id="KW-0479">Metal-binding</keyword>
<evidence type="ECO:0000256" key="2">
    <source>
        <dbReference type="ARBA" id="ARBA00022722"/>
    </source>
</evidence>
<keyword evidence="4" id="KW-0255">Endonuclease</keyword>
<dbReference type="CDD" id="cd11010">
    <property type="entry name" value="S1-P1_nuclease"/>
    <property type="match status" value="1"/>
</dbReference>
<dbReference type="OrthoDB" id="441446at2759"/>
<evidence type="ECO:0000313" key="9">
    <source>
        <dbReference type="EMBL" id="KIM85573.1"/>
    </source>
</evidence>
<dbReference type="InParanoid" id="A0A0C3BGY9"/>
<dbReference type="GO" id="GO:0016788">
    <property type="term" value="F:hydrolase activity, acting on ester bonds"/>
    <property type="evidence" value="ECO:0007669"/>
    <property type="project" value="InterPro"/>
</dbReference>
<gene>
    <name evidence="9" type="ORF">PILCRDRAFT_816770</name>
</gene>
<reference evidence="9 10" key="1">
    <citation type="submission" date="2014-04" db="EMBL/GenBank/DDBJ databases">
        <authorList>
            <consortium name="DOE Joint Genome Institute"/>
            <person name="Kuo A."/>
            <person name="Tarkka M."/>
            <person name="Buscot F."/>
            <person name="Kohler A."/>
            <person name="Nagy L.G."/>
            <person name="Floudas D."/>
            <person name="Copeland A."/>
            <person name="Barry K.W."/>
            <person name="Cichocki N."/>
            <person name="Veneault-Fourrey C."/>
            <person name="LaButti K."/>
            <person name="Lindquist E.A."/>
            <person name="Lipzen A."/>
            <person name="Lundell T."/>
            <person name="Morin E."/>
            <person name="Murat C."/>
            <person name="Sun H."/>
            <person name="Tunlid A."/>
            <person name="Henrissat B."/>
            <person name="Grigoriev I.V."/>
            <person name="Hibbett D.S."/>
            <person name="Martin F."/>
            <person name="Nordberg H.P."/>
            <person name="Cantor M.N."/>
            <person name="Hua S.X."/>
        </authorList>
    </citation>
    <scope>NUCLEOTIDE SEQUENCE [LARGE SCALE GENOMIC DNA]</scope>
    <source>
        <strain evidence="9 10">F 1598</strain>
    </source>
</reference>
<proteinExistence type="inferred from homology"/>
<evidence type="ECO:0000256" key="1">
    <source>
        <dbReference type="ARBA" id="ARBA00009547"/>
    </source>
</evidence>
<keyword evidence="8" id="KW-0732">Signal</keyword>
<comment type="similarity">
    <text evidence="1">Belongs to the nuclease type I family.</text>
</comment>
<dbReference type="STRING" id="765440.A0A0C3BGY9"/>
<dbReference type="GO" id="GO:0004519">
    <property type="term" value="F:endonuclease activity"/>
    <property type="evidence" value="ECO:0007669"/>
    <property type="project" value="UniProtKB-KW"/>
</dbReference>
<accession>A0A0C3BGY9</accession>
<organism evidence="9 10">
    <name type="scientific">Piloderma croceum (strain F 1598)</name>
    <dbReference type="NCBI Taxonomy" id="765440"/>
    <lineage>
        <taxon>Eukaryota</taxon>
        <taxon>Fungi</taxon>
        <taxon>Dikarya</taxon>
        <taxon>Basidiomycota</taxon>
        <taxon>Agaricomycotina</taxon>
        <taxon>Agaricomycetes</taxon>
        <taxon>Agaricomycetidae</taxon>
        <taxon>Atheliales</taxon>
        <taxon>Atheliaceae</taxon>
        <taxon>Piloderma</taxon>
    </lineage>
</organism>
<dbReference type="InterPro" id="IPR003154">
    <property type="entry name" value="S1/P1nuclease"/>
</dbReference>
<keyword evidence="10" id="KW-1185">Reference proteome</keyword>
<dbReference type="HOGENOM" id="CLU_044365_2_0_1"/>
<name>A0A0C3BGY9_PILCF</name>
<dbReference type="Proteomes" id="UP000054166">
    <property type="component" value="Unassembled WGS sequence"/>
</dbReference>
<evidence type="ECO:0000256" key="7">
    <source>
        <dbReference type="ARBA" id="ARBA00023180"/>
    </source>
</evidence>
<reference evidence="10" key="2">
    <citation type="submission" date="2015-01" db="EMBL/GenBank/DDBJ databases">
        <title>Evolutionary Origins and Diversification of the Mycorrhizal Mutualists.</title>
        <authorList>
            <consortium name="DOE Joint Genome Institute"/>
            <consortium name="Mycorrhizal Genomics Consortium"/>
            <person name="Kohler A."/>
            <person name="Kuo A."/>
            <person name="Nagy L.G."/>
            <person name="Floudas D."/>
            <person name="Copeland A."/>
            <person name="Barry K.W."/>
            <person name="Cichocki N."/>
            <person name="Veneault-Fourrey C."/>
            <person name="LaButti K."/>
            <person name="Lindquist E.A."/>
            <person name="Lipzen A."/>
            <person name="Lundell T."/>
            <person name="Morin E."/>
            <person name="Murat C."/>
            <person name="Riley R."/>
            <person name="Ohm R."/>
            <person name="Sun H."/>
            <person name="Tunlid A."/>
            <person name="Henrissat B."/>
            <person name="Grigoriev I.V."/>
            <person name="Hibbett D.S."/>
            <person name="Martin F."/>
        </authorList>
    </citation>
    <scope>NUCLEOTIDE SEQUENCE [LARGE SCALE GENOMIC DNA]</scope>
    <source>
        <strain evidence="10">F 1598</strain>
    </source>
</reference>
<evidence type="ECO:0000313" key="10">
    <source>
        <dbReference type="Proteomes" id="UP000054166"/>
    </source>
</evidence>
<dbReference type="Pfam" id="PF02265">
    <property type="entry name" value="S1-P1_nuclease"/>
    <property type="match status" value="1"/>
</dbReference>
<sequence length="404" mass="44788">MRVNNGLPLLAAVAGYSLIPSVKAWGAAGHEIVATIAQIHLHPTVLPKLCAILNFTSINPHEPQCHLAPIAAWADRVRYLSQYRWTAPLHYVEGKDDYPSEKCAFPGERGWVNGPGKNLLAAIRNMTGTLEDWDGGAEEIGSPTNEALKFLVHFYGDLHMPLHLAGRARGGNGIKVLFDGRLTNLHSLWDGLLIAQRIRTLPRNYTLPLPFPEIEYNLRGTIYDPYVRRLMWEGIMGRWKDDIQTWVSCPTSDNTSSGGVWQTVMSLFKTNIAAQTDDNIICPYAWAKPINELNCDFIFPKALDQPPYNQQLSVDSDSQSAHLIPEAEVDLVDPNGRFRAGSKSGGDGPYLELDTPEYAGKIRNELVVEKLLAQGGIRLAGVLNWLFADLEENDARGGLWVQGV</sequence>
<dbReference type="EMBL" id="KN832984">
    <property type="protein sequence ID" value="KIM85573.1"/>
    <property type="molecule type" value="Genomic_DNA"/>
</dbReference>
<dbReference type="PANTHER" id="PTHR33146:SF29">
    <property type="entry name" value="S1_P1 NUCLEASE"/>
    <property type="match status" value="1"/>
</dbReference>
<protein>
    <recommendedName>
        <fullName evidence="11">Phospholipase C/P1 nuclease</fullName>
    </recommendedName>
</protein>
<feature type="signal peptide" evidence="8">
    <location>
        <begin position="1"/>
        <end position="24"/>
    </location>
</feature>
<keyword evidence="2" id="KW-0540">Nuclease</keyword>
<feature type="chain" id="PRO_5002161616" description="Phospholipase C/P1 nuclease" evidence="8">
    <location>
        <begin position="25"/>
        <end position="404"/>
    </location>
</feature>
<dbReference type="SUPFAM" id="SSF48537">
    <property type="entry name" value="Phospholipase C/P1 nuclease"/>
    <property type="match status" value="1"/>
</dbReference>
<dbReference type="GO" id="GO:0006308">
    <property type="term" value="P:DNA catabolic process"/>
    <property type="evidence" value="ECO:0007669"/>
    <property type="project" value="InterPro"/>
</dbReference>